<dbReference type="OrthoDB" id="384974at2"/>
<dbReference type="EMBL" id="CP044016">
    <property type="protein sequence ID" value="QES90848.1"/>
    <property type="molecule type" value="Genomic_DNA"/>
</dbReference>
<dbReference type="AlphaFoldDB" id="A0A5P2G827"/>
<dbReference type="SUPFAM" id="SSF55961">
    <property type="entry name" value="Bet v1-like"/>
    <property type="match status" value="1"/>
</dbReference>
<sequence length="138" mass="16399">MPQIVQIKALINQPLSKVWELWNNPEDVKHWNAASPDWHTTFAENDLRDNGKFKYRMEAKDGSFGFDFSGIYDTITPFQFIEYTLDDGRKVKTYFEVNDEDLTEINTEFETEEVNSIEMQRTGWQAILDNFKKYVERK</sequence>
<dbReference type="InterPro" id="IPR023393">
    <property type="entry name" value="START-like_dom_sf"/>
</dbReference>
<dbReference type="InterPro" id="IPR013538">
    <property type="entry name" value="ASHA1/2-like_C"/>
</dbReference>
<evidence type="ECO:0000313" key="3">
    <source>
        <dbReference type="EMBL" id="QES90848.1"/>
    </source>
</evidence>
<gene>
    <name evidence="3" type="ORF">E0W69_020085</name>
</gene>
<organism evidence="3 4">
    <name type="scientific">Rhizosphaericola mali</name>
    <dbReference type="NCBI Taxonomy" id="2545455"/>
    <lineage>
        <taxon>Bacteria</taxon>
        <taxon>Pseudomonadati</taxon>
        <taxon>Bacteroidota</taxon>
        <taxon>Chitinophagia</taxon>
        <taxon>Chitinophagales</taxon>
        <taxon>Chitinophagaceae</taxon>
        <taxon>Rhizosphaericola</taxon>
    </lineage>
</organism>
<dbReference type="Gene3D" id="3.30.530.20">
    <property type="match status" value="1"/>
</dbReference>
<evidence type="ECO:0000313" key="4">
    <source>
        <dbReference type="Proteomes" id="UP000292424"/>
    </source>
</evidence>
<keyword evidence="4" id="KW-1185">Reference proteome</keyword>
<evidence type="ECO:0000256" key="1">
    <source>
        <dbReference type="ARBA" id="ARBA00006817"/>
    </source>
</evidence>
<protein>
    <submittedName>
        <fullName evidence="3">Polyketide cyclase</fullName>
    </submittedName>
</protein>
<dbReference type="Proteomes" id="UP000292424">
    <property type="component" value="Chromosome"/>
</dbReference>
<feature type="domain" description="Activator of Hsp90 ATPase homologue 1/2-like C-terminal" evidence="2">
    <location>
        <begin position="14"/>
        <end position="136"/>
    </location>
</feature>
<dbReference type="KEGG" id="arac:E0W69_020085"/>
<evidence type="ECO:0000259" key="2">
    <source>
        <dbReference type="Pfam" id="PF08327"/>
    </source>
</evidence>
<accession>A0A5P2G827</accession>
<comment type="similarity">
    <text evidence="1">Belongs to the AHA1 family.</text>
</comment>
<name>A0A5P2G827_9BACT</name>
<proteinExistence type="inferred from homology"/>
<reference evidence="3 4" key="1">
    <citation type="submission" date="2019-09" db="EMBL/GenBank/DDBJ databases">
        <title>Complete genome sequence of Arachidicoccus sp. B3-10 isolated from apple orchard soil.</title>
        <authorList>
            <person name="Kim H.S."/>
            <person name="Han K.-I."/>
            <person name="Suh M.K."/>
            <person name="Lee K.C."/>
            <person name="Eom M.K."/>
            <person name="Kim J.-S."/>
            <person name="Kang S.W."/>
            <person name="Sin Y."/>
            <person name="Lee J.-S."/>
        </authorList>
    </citation>
    <scope>NUCLEOTIDE SEQUENCE [LARGE SCALE GENOMIC DNA]</scope>
    <source>
        <strain evidence="3 4">B3-10</strain>
    </source>
</reference>
<dbReference type="Pfam" id="PF08327">
    <property type="entry name" value="AHSA1"/>
    <property type="match status" value="1"/>
</dbReference>
<dbReference type="RefSeq" id="WP_131331831.1">
    <property type="nucleotide sequence ID" value="NZ_CP044016.1"/>
</dbReference>